<protein>
    <recommendedName>
        <fullName evidence="3">CS domain-containing protein</fullName>
    </recommendedName>
</protein>
<evidence type="ECO:0000256" key="1">
    <source>
        <dbReference type="ARBA" id="ARBA00004496"/>
    </source>
</evidence>
<dbReference type="PROSITE" id="PS51203">
    <property type="entry name" value="CS"/>
    <property type="match status" value="1"/>
</dbReference>
<dbReference type="InterPro" id="IPR008978">
    <property type="entry name" value="HSP20-like_chaperone"/>
</dbReference>
<dbReference type="CDD" id="cd06467">
    <property type="entry name" value="p23_NUDC_like"/>
    <property type="match status" value="1"/>
</dbReference>
<dbReference type="SUPFAM" id="SSF49764">
    <property type="entry name" value="HSP20-like chaperones"/>
    <property type="match status" value="1"/>
</dbReference>
<dbReference type="Gene3D" id="2.60.40.790">
    <property type="match status" value="1"/>
</dbReference>
<dbReference type="PANTHER" id="PTHR12356:SF3">
    <property type="entry name" value="NUCLEAR MIGRATION PROTEIN NUDC"/>
    <property type="match status" value="1"/>
</dbReference>
<evidence type="ECO:0000259" key="3">
    <source>
        <dbReference type="PROSITE" id="PS51203"/>
    </source>
</evidence>
<reference evidence="4 5" key="1">
    <citation type="journal article" date="2023" name="Commun. Biol.">
        <title>Genome analysis of Parmales, the sister group of diatoms, reveals the evolutionary specialization of diatoms from phago-mixotrophs to photoautotrophs.</title>
        <authorList>
            <person name="Ban H."/>
            <person name="Sato S."/>
            <person name="Yoshikawa S."/>
            <person name="Yamada K."/>
            <person name="Nakamura Y."/>
            <person name="Ichinomiya M."/>
            <person name="Sato N."/>
            <person name="Blanc-Mathieu R."/>
            <person name="Endo H."/>
            <person name="Kuwata A."/>
            <person name="Ogata H."/>
        </authorList>
    </citation>
    <scope>NUCLEOTIDE SEQUENCE [LARGE SCALE GENOMIC DNA]</scope>
</reference>
<gene>
    <name evidence="4" type="ORF">TeGR_g10306</name>
</gene>
<dbReference type="EMBL" id="BRYB01000555">
    <property type="protein sequence ID" value="GMI32705.1"/>
    <property type="molecule type" value="Genomic_DNA"/>
</dbReference>
<organism evidence="4 5">
    <name type="scientific">Tetraparma gracilis</name>
    <dbReference type="NCBI Taxonomy" id="2962635"/>
    <lineage>
        <taxon>Eukaryota</taxon>
        <taxon>Sar</taxon>
        <taxon>Stramenopiles</taxon>
        <taxon>Ochrophyta</taxon>
        <taxon>Bolidophyceae</taxon>
        <taxon>Parmales</taxon>
        <taxon>Triparmaceae</taxon>
        <taxon>Tetraparma</taxon>
    </lineage>
</organism>
<proteinExistence type="predicted"/>
<dbReference type="Proteomes" id="UP001165060">
    <property type="component" value="Unassembled WGS sequence"/>
</dbReference>
<dbReference type="PANTHER" id="PTHR12356">
    <property type="entry name" value="NUCLEAR MOVEMENT PROTEIN NUDC"/>
    <property type="match status" value="1"/>
</dbReference>
<dbReference type="InterPro" id="IPR007052">
    <property type="entry name" value="CS_dom"/>
</dbReference>
<dbReference type="InterPro" id="IPR037898">
    <property type="entry name" value="NudC_fam"/>
</dbReference>
<feature type="domain" description="CS" evidence="3">
    <location>
        <begin position="226"/>
        <end position="313"/>
    </location>
</feature>
<evidence type="ECO:0000256" key="2">
    <source>
        <dbReference type="ARBA" id="ARBA00022490"/>
    </source>
</evidence>
<dbReference type="Pfam" id="PF04969">
    <property type="entry name" value="CS"/>
    <property type="match status" value="1"/>
</dbReference>
<sequence>MSALTLPHAYTYCFIPAALSSPVSERTGDGSGGLANDALLKNCKDYFSATAQLPDTPEDRKALADAIRKSAMDNGATAEQLSKLSDDQLLTLNSSTTCEISALTIPCPANKNVAVSLYSDDKARGKELPLNVRATALGRACGHGQIEIYGDAFVSRYEDDEKEDIWRRMDLMAADALPSAAWCKGGGGGSGKGSGPGTSSMMQAQMDQMNMGKPGAPGAGAAPVEKGGDGYTWTQTKEEVECRVPLDPDAGGKQVKVTFASKRIKVIVRSKMVMDGKLGGSIKLDGSTYTVEGGALTITCEKAGGGGDWDKFLA</sequence>
<accession>A0ABQ6MUK1</accession>
<name>A0ABQ6MUK1_9STRA</name>
<comment type="subcellular location">
    <subcellularLocation>
        <location evidence="1">Cytoplasm</location>
    </subcellularLocation>
</comment>
<evidence type="ECO:0000313" key="4">
    <source>
        <dbReference type="EMBL" id="GMI32705.1"/>
    </source>
</evidence>
<keyword evidence="2" id="KW-0963">Cytoplasm</keyword>
<comment type="caution">
    <text evidence="4">The sequence shown here is derived from an EMBL/GenBank/DDBJ whole genome shotgun (WGS) entry which is preliminary data.</text>
</comment>
<keyword evidence="5" id="KW-1185">Reference proteome</keyword>
<evidence type="ECO:0000313" key="5">
    <source>
        <dbReference type="Proteomes" id="UP001165060"/>
    </source>
</evidence>